<feature type="transmembrane region" description="Helical" evidence="1">
    <location>
        <begin position="57"/>
        <end position="74"/>
    </location>
</feature>
<keyword evidence="1" id="KW-0472">Membrane</keyword>
<evidence type="ECO:0000313" key="2">
    <source>
        <dbReference type="EMBL" id="MFD2513974.1"/>
    </source>
</evidence>
<proteinExistence type="predicted"/>
<feature type="transmembrane region" description="Helical" evidence="1">
    <location>
        <begin position="30"/>
        <end position="50"/>
    </location>
</feature>
<accession>A0ABW5IK10</accession>
<dbReference type="EMBL" id="JBHULU010000012">
    <property type="protein sequence ID" value="MFD2513974.1"/>
    <property type="molecule type" value="Genomic_DNA"/>
</dbReference>
<keyword evidence="1" id="KW-0812">Transmembrane</keyword>
<evidence type="ECO:0000256" key="1">
    <source>
        <dbReference type="SAM" id="Phobius"/>
    </source>
</evidence>
<gene>
    <name evidence="2" type="ORF">ACFSRY_08865</name>
</gene>
<comment type="caution">
    <text evidence="2">The sequence shown here is derived from an EMBL/GenBank/DDBJ whole genome shotgun (WGS) entry which is preliminary data.</text>
</comment>
<dbReference type="Proteomes" id="UP001597544">
    <property type="component" value="Unassembled WGS sequence"/>
</dbReference>
<name>A0ABW5IK10_9BACT</name>
<sequence>MTRYLLYFLTGFAHAVVILFYRGYLGAEPTTYAIAALVGAMVLFGLVSWLKLFLEKIGAVMAVLCLLALLPWTVEAGKQALEQDAFLSGALLITHAVLLSFILASFITSLRYIFSRRSWLTGTSRPTLAGKIIVALIPIAILVAWLLVMNKV</sequence>
<feature type="transmembrane region" description="Helical" evidence="1">
    <location>
        <begin position="5"/>
        <end position="24"/>
    </location>
</feature>
<keyword evidence="3" id="KW-1185">Reference proteome</keyword>
<evidence type="ECO:0000313" key="3">
    <source>
        <dbReference type="Proteomes" id="UP001597544"/>
    </source>
</evidence>
<feature type="transmembrane region" description="Helical" evidence="1">
    <location>
        <begin position="86"/>
        <end position="107"/>
    </location>
</feature>
<organism evidence="2 3">
    <name type="scientific">Pontibacter locisalis</name>
    <dbReference type="NCBI Taxonomy" id="1719035"/>
    <lineage>
        <taxon>Bacteria</taxon>
        <taxon>Pseudomonadati</taxon>
        <taxon>Bacteroidota</taxon>
        <taxon>Cytophagia</taxon>
        <taxon>Cytophagales</taxon>
        <taxon>Hymenobacteraceae</taxon>
        <taxon>Pontibacter</taxon>
    </lineage>
</organism>
<dbReference type="RefSeq" id="WP_377505599.1">
    <property type="nucleotide sequence ID" value="NZ_JBHULU010000012.1"/>
</dbReference>
<feature type="transmembrane region" description="Helical" evidence="1">
    <location>
        <begin position="128"/>
        <end position="148"/>
    </location>
</feature>
<reference evidence="3" key="1">
    <citation type="journal article" date="2019" name="Int. J. Syst. Evol. Microbiol.">
        <title>The Global Catalogue of Microorganisms (GCM) 10K type strain sequencing project: providing services to taxonomists for standard genome sequencing and annotation.</title>
        <authorList>
            <consortium name="The Broad Institute Genomics Platform"/>
            <consortium name="The Broad Institute Genome Sequencing Center for Infectious Disease"/>
            <person name="Wu L."/>
            <person name="Ma J."/>
        </authorList>
    </citation>
    <scope>NUCLEOTIDE SEQUENCE [LARGE SCALE GENOMIC DNA]</scope>
    <source>
        <strain evidence="3">KCTC 42498</strain>
    </source>
</reference>
<protein>
    <submittedName>
        <fullName evidence="2">Uncharacterized protein</fullName>
    </submittedName>
</protein>
<keyword evidence="1" id="KW-1133">Transmembrane helix</keyword>